<feature type="compositionally biased region" description="Low complexity" evidence="2">
    <location>
        <begin position="927"/>
        <end position="957"/>
    </location>
</feature>
<dbReference type="Pfam" id="PF17963">
    <property type="entry name" value="Big_9"/>
    <property type="match status" value="1"/>
</dbReference>
<name>A0ABQ2HZ65_9BACT</name>
<dbReference type="Gene3D" id="2.60.40.10">
    <property type="entry name" value="Immunoglobulins"/>
    <property type="match status" value="2"/>
</dbReference>
<accession>A0ABQ2HZ65</accession>
<evidence type="ECO:0000256" key="1">
    <source>
        <dbReference type="ARBA" id="ARBA00022737"/>
    </source>
</evidence>
<feature type="signal peptide" evidence="3">
    <location>
        <begin position="1"/>
        <end position="21"/>
    </location>
</feature>
<evidence type="ECO:0000259" key="5">
    <source>
        <dbReference type="PROSITE" id="PS50835"/>
    </source>
</evidence>
<evidence type="ECO:0008006" key="8">
    <source>
        <dbReference type="Google" id="ProtNLM"/>
    </source>
</evidence>
<dbReference type="SMART" id="SM00710">
    <property type="entry name" value="PbH1"/>
    <property type="match status" value="9"/>
</dbReference>
<dbReference type="Gene3D" id="2.60.40.3440">
    <property type="match status" value="1"/>
</dbReference>
<evidence type="ECO:0000313" key="6">
    <source>
        <dbReference type="EMBL" id="GGM94084.1"/>
    </source>
</evidence>
<proteinExistence type="predicted"/>
<feature type="domain" description="HYR" evidence="4">
    <location>
        <begin position="1055"/>
        <end position="1140"/>
    </location>
</feature>
<dbReference type="EMBL" id="BMLI01000001">
    <property type="protein sequence ID" value="GGM94084.1"/>
    <property type="molecule type" value="Genomic_DNA"/>
</dbReference>
<dbReference type="NCBIfam" id="TIGR04183">
    <property type="entry name" value="Por_Secre_tail"/>
    <property type="match status" value="1"/>
</dbReference>
<organism evidence="6 7">
    <name type="scientific">Dyadobacter beijingensis</name>
    <dbReference type="NCBI Taxonomy" id="365489"/>
    <lineage>
        <taxon>Bacteria</taxon>
        <taxon>Pseudomonadati</taxon>
        <taxon>Bacteroidota</taxon>
        <taxon>Cytophagia</taxon>
        <taxon>Cytophagales</taxon>
        <taxon>Spirosomataceae</taxon>
        <taxon>Dyadobacter</taxon>
    </lineage>
</organism>
<gene>
    <name evidence="6" type="ORF">GCM10010967_29080</name>
</gene>
<keyword evidence="7" id="KW-1185">Reference proteome</keyword>
<comment type="caution">
    <text evidence="6">The sequence shown here is derived from an EMBL/GenBank/DDBJ whole genome shotgun (WGS) entry which is preliminary data.</text>
</comment>
<dbReference type="InterPro" id="IPR013783">
    <property type="entry name" value="Ig-like_fold"/>
</dbReference>
<evidence type="ECO:0000256" key="3">
    <source>
        <dbReference type="SAM" id="SignalP"/>
    </source>
</evidence>
<dbReference type="InterPro" id="IPR006626">
    <property type="entry name" value="PbH1"/>
</dbReference>
<dbReference type="InterPro" id="IPR026444">
    <property type="entry name" value="Secre_tail"/>
</dbReference>
<protein>
    <recommendedName>
        <fullName evidence="8">Secreted protein (Por secretion system target)</fullName>
    </recommendedName>
</protein>
<dbReference type="PROSITE" id="PS50835">
    <property type="entry name" value="IG_LIKE"/>
    <property type="match status" value="1"/>
</dbReference>
<feature type="chain" id="PRO_5046536328" description="Secreted protein (Por secretion system target)" evidence="3">
    <location>
        <begin position="22"/>
        <end position="1679"/>
    </location>
</feature>
<dbReference type="Pfam" id="PF18962">
    <property type="entry name" value="Por_Secre_tail"/>
    <property type="match status" value="1"/>
</dbReference>
<dbReference type="PROSITE" id="PS50825">
    <property type="entry name" value="HYR"/>
    <property type="match status" value="1"/>
</dbReference>
<feature type="domain" description="Ig-like" evidence="5">
    <location>
        <begin position="1130"/>
        <end position="1234"/>
    </location>
</feature>
<feature type="region of interest" description="Disordered" evidence="2">
    <location>
        <begin position="918"/>
        <end position="990"/>
    </location>
</feature>
<sequence>MKNLYFYLAGIALLASGAEMARELSGDTPNAHEWVAKPTKNTGTKSQEKVPFARARKKAGTKAMLAPSISATNAYAIISGGATAGGVLEYTVVINNTGPDPATATSFTETIDVNTTLVGGSLVASPIAVNDSYSTIGNVGIDVPAAQGILSNDVSPAGTALSVNSATTVTTTGGGTATITAATGAFTYNPAAGYTGNDTFTYEVQNGSGMTSTATVTIAVGSAVNVIWFINSGAAAGGDGTLARPFNSIASFSSINDGSGLHPKDGQFVFIYTGSYTDALTLRNNQKVIGQGATATLLSITGLSAPSGNNLLPATNGTRPTLTTSGGTVNAINLGANNNLRGFNVGNTSGTKISGTTAGALNVSEVGLSGSGSSLNLGGKTLDANFSEVTSTSATGSVSPIKIATSTGSLTIGSGSITATSVPAIDINSSIALNVSLTAVSANGGARGIAIANTTGTFNVNGSGTTAGSGGTIQNITNRGIELQNTAGITIKNMNLVNANQNDGTIPSGSGSDMANGAANAAVYALNTNGLTLDRVVISGTVAQEGINLRNSSNFNFTNGSIGASGTSGISTEGCIFAVNTGGSNSIVNSTLSDPGGRVAYFANFSTNMTLLTVDNSVFQNANGAAGLQVIGYGNANMKVKVQNNSRFFNCRTAGVEVYANNTAQMTAEIKNSVVDPGSGVGRGFDVAAFNDGATRFNIESNNVKHNNGIGINAFANANANIEGTIKNNTTNNYALVNGISGIVASVEGVTAGENAPEAIVSIEGNTVQNTTNGHGIVASALSTGGAKSHYVIRNNNIQVTGPIAWYGIDVNTPAQGAAPLNTATICAYVSGNAVNLSVPTNFAYRARAGNVGNVIQSQGTGASIPTVWDNNGNTPAGRAFPSGSGSFTYGATCLTPGSLTFREGLVEVLPDEKITAPSAAPVEQNAPETAAVQPEVAAAQPEVAAAQPESAAAAPVTLPSKPAADEPAETTVPSPARTEAAQAGETVTVNGTGSGFTLPAGKSTTIKFRVTINANIPASVCQLSTQGTVSGSNFASVLTDDPNTAGTNNPTTTTVTSTPVITSCPGNQTFSPDPGTCTSTKTFAATADACPAATLTYRVNGNPITFPYTFPAGETTVVVTASNGIGTAPTCSFNVTVTPTPAPPITDEPDAVTICAGTGTSFTVASSQAGVTYQWQKKPFGGSFANITTGTNPTADDATLVLTNVPTSDNLSEYRCIITNPCNNSTSAAAVLTVKQITASTLTGTTAVNQGTTPPVVTFGATGGTLPYTFTYKVNGGSNQTVATTGVNTTATVAQPTGTVGVFTYELVTVTDAQNCTLTPSPAQTATVTVSNNLTATISGSTNACQGDAQPAVTFTAVNGVAPFTFTYKINGGTDLTVTTTGANTTATVNVPTSVTGNFVYSLTNVSGAGGASTPISGQTATVNVGLKPTIALSGQEYQCTSDLNTYTVFFTATDGAVITTDKGTVSGNTVIGIPSKETATIIATLGACSDTLLAYKDCSLPVTLIDFTGSKVEKTVSLKWRTAEETNSDRFEIQRSTNAKNWSTIGTQKSNGESYAVLNYSFIDKQPEQGDNFYRLKMVDADRTFAYSTIIKVSFAELALKSEFYPNPVSEVLHLKSTDWSQVKSVEMHNMTGTAVYKSGKTVSKTIDVKNIPVGMYILTITHQNGEVINRKVLINR</sequence>
<dbReference type="RefSeq" id="WP_019943134.1">
    <property type="nucleotide sequence ID" value="NZ_BMLI01000001.1"/>
</dbReference>
<dbReference type="InterPro" id="IPR007110">
    <property type="entry name" value="Ig-like_dom"/>
</dbReference>
<evidence type="ECO:0000259" key="4">
    <source>
        <dbReference type="PROSITE" id="PS50825"/>
    </source>
</evidence>
<dbReference type="SUPFAM" id="SSF48726">
    <property type="entry name" value="Immunoglobulin"/>
    <property type="match status" value="1"/>
</dbReference>
<keyword evidence="1" id="KW-0677">Repeat</keyword>
<evidence type="ECO:0000256" key="2">
    <source>
        <dbReference type="SAM" id="MobiDB-lite"/>
    </source>
</evidence>
<dbReference type="Proteomes" id="UP000632339">
    <property type="component" value="Unassembled WGS sequence"/>
</dbReference>
<dbReference type="InterPro" id="IPR003410">
    <property type="entry name" value="HYR_dom"/>
</dbReference>
<keyword evidence="3" id="KW-0732">Signal</keyword>
<reference evidence="7" key="1">
    <citation type="journal article" date="2019" name="Int. J. Syst. Evol. Microbiol.">
        <title>The Global Catalogue of Microorganisms (GCM) 10K type strain sequencing project: providing services to taxonomists for standard genome sequencing and annotation.</title>
        <authorList>
            <consortium name="The Broad Institute Genomics Platform"/>
            <consortium name="The Broad Institute Genome Sequencing Center for Infectious Disease"/>
            <person name="Wu L."/>
            <person name="Ma J."/>
        </authorList>
    </citation>
    <scope>NUCLEOTIDE SEQUENCE [LARGE SCALE GENOMIC DNA]</scope>
    <source>
        <strain evidence="7">CGMCC 1.6375</strain>
    </source>
</reference>
<evidence type="ECO:0000313" key="7">
    <source>
        <dbReference type="Proteomes" id="UP000632339"/>
    </source>
</evidence>
<dbReference type="InterPro" id="IPR036179">
    <property type="entry name" value="Ig-like_dom_sf"/>
</dbReference>